<accession>A0A1G4KHU4</accession>
<dbReference type="GO" id="GO:0005789">
    <property type="term" value="C:endoplasmic reticulum membrane"/>
    <property type="evidence" value="ECO:0007669"/>
    <property type="project" value="UniProtKB-SubCell"/>
</dbReference>
<dbReference type="Pfam" id="PF04506">
    <property type="entry name" value="Rft-1"/>
    <property type="match status" value="1"/>
</dbReference>
<evidence type="ECO:0000256" key="8">
    <source>
        <dbReference type="ARBA" id="ARBA00044793"/>
    </source>
</evidence>
<evidence type="ECO:0000256" key="6">
    <source>
        <dbReference type="ARBA" id="ARBA00022989"/>
    </source>
</evidence>
<keyword evidence="4 10" id="KW-0812">Transmembrane</keyword>
<evidence type="ECO:0000256" key="1">
    <source>
        <dbReference type="ARBA" id="ARBA00004477"/>
    </source>
</evidence>
<feature type="transmembrane region" description="Helical" evidence="10">
    <location>
        <begin position="391"/>
        <end position="411"/>
    </location>
</feature>
<name>A0A1G4KHU4_9SACH</name>
<dbReference type="STRING" id="1230905.A0A1G4KHU4"/>
<evidence type="ECO:0000256" key="4">
    <source>
        <dbReference type="ARBA" id="ARBA00022692"/>
    </source>
</evidence>
<feature type="transmembrane region" description="Helical" evidence="10">
    <location>
        <begin position="453"/>
        <end position="475"/>
    </location>
</feature>
<dbReference type="InterPro" id="IPR007594">
    <property type="entry name" value="RFT1"/>
</dbReference>
<feature type="transmembrane region" description="Helical" evidence="10">
    <location>
        <begin position="519"/>
        <end position="538"/>
    </location>
</feature>
<feature type="transmembrane region" description="Helical" evidence="10">
    <location>
        <begin position="423"/>
        <end position="447"/>
    </location>
</feature>
<comment type="subcellular location">
    <subcellularLocation>
        <location evidence="1 10">Endoplasmic reticulum membrane</location>
        <topology evidence="1 10">Multi-pass membrane protein</topology>
    </subcellularLocation>
</comment>
<reference evidence="12" key="1">
    <citation type="submission" date="2016-03" db="EMBL/GenBank/DDBJ databases">
        <authorList>
            <person name="Devillers H."/>
        </authorList>
    </citation>
    <scope>NUCLEOTIDE SEQUENCE [LARGE SCALE GENOMIC DNA]</scope>
</reference>
<evidence type="ECO:0000256" key="2">
    <source>
        <dbReference type="ARBA" id="ARBA00004922"/>
    </source>
</evidence>
<organism evidence="11 12">
    <name type="scientific">Lachancea mirantina</name>
    <dbReference type="NCBI Taxonomy" id="1230905"/>
    <lineage>
        <taxon>Eukaryota</taxon>
        <taxon>Fungi</taxon>
        <taxon>Dikarya</taxon>
        <taxon>Ascomycota</taxon>
        <taxon>Saccharomycotina</taxon>
        <taxon>Saccharomycetes</taxon>
        <taxon>Saccharomycetales</taxon>
        <taxon>Saccharomycetaceae</taxon>
        <taxon>Lachancea</taxon>
    </lineage>
</organism>
<evidence type="ECO:0000313" key="11">
    <source>
        <dbReference type="EMBL" id="SCV04042.1"/>
    </source>
</evidence>
<keyword evidence="12" id="KW-1185">Reference proteome</keyword>
<comment type="pathway">
    <text evidence="2">Protein modification; protein glycosylation.</text>
</comment>
<dbReference type="OrthoDB" id="9979195at2759"/>
<keyword evidence="5 10" id="KW-0256">Endoplasmic reticulum</keyword>
<evidence type="ECO:0000256" key="7">
    <source>
        <dbReference type="ARBA" id="ARBA00023136"/>
    </source>
</evidence>
<proteinExistence type="inferred from homology"/>
<keyword evidence="7 10" id="KW-0472">Membrane</keyword>
<feature type="transmembrane region" description="Helical" evidence="10">
    <location>
        <begin position="210"/>
        <end position="232"/>
    </location>
</feature>
<protein>
    <recommendedName>
        <fullName evidence="8 10">Man(5)GlcNAc(2)-PP-dolichol translocation protein RFT1</fullName>
    </recommendedName>
</protein>
<gene>
    <name evidence="11" type="ORF">LAMI_0H12970G</name>
</gene>
<feature type="transmembrane region" description="Helical" evidence="10">
    <location>
        <begin position="495"/>
        <end position="513"/>
    </location>
</feature>
<comment type="function">
    <text evidence="9 10">Intramembrane glycolipid transporter that operates in the biosynthetic pathway of dolichol-linked oligosaccharides, the glycan precursors employed in protein asparagine (N)-glycosylation. The sequential addition of sugars to dolichol pyrophosphate produces dolichol-linked oligosaccharides containing fourteen sugars, including two GlcNAcs, nine mannoses and three glucoses. Once assembled, the oligosaccharide is transferred from the lipid to nascent proteins by oligosaccharyltransferases. The assembly of dolichol-linked oligosaccharides begins on the cytosolic side of the endoplasmic reticulum membrane and finishes in its lumen. RFT1 could mediate the translocation of the cytosolically oriented intermediate DolPP-GlcNAc2Man5, produced by ALG11, into the ER lumen where dolichol-linked oligosaccharides assembly continues. However, the intramembrane lipid transporter activity could not be confirmed in vitro.</text>
</comment>
<dbReference type="Proteomes" id="UP000191024">
    <property type="component" value="Chromosome H"/>
</dbReference>
<keyword evidence="6 10" id="KW-1133">Transmembrane helix</keyword>
<evidence type="ECO:0000256" key="10">
    <source>
        <dbReference type="RuleBase" id="RU365067"/>
    </source>
</evidence>
<feature type="transmembrane region" description="Helical" evidence="10">
    <location>
        <begin position="132"/>
        <end position="151"/>
    </location>
</feature>
<evidence type="ECO:0000313" key="12">
    <source>
        <dbReference type="Proteomes" id="UP000191024"/>
    </source>
</evidence>
<feature type="transmembrane region" description="Helical" evidence="10">
    <location>
        <begin position="171"/>
        <end position="190"/>
    </location>
</feature>
<evidence type="ECO:0000256" key="5">
    <source>
        <dbReference type="ARBA" id="ARBA00022824"/>
    </source>
</evidence>
<dbReference type="GO" id="GO:0034203">
    <property type="term" value="P:glycolipid translocation"/>
    <property type="evidence" value="ECO:0007669"/>
    <property type="project" value="TreeGrafter"/>
</dbReference>
<feature type="transmembrane region" description="Helical" evidence="10">
    <location>
        <begin position="46"/>
        <end position="65"/>
    </location>
</feature>
<dbReference type="PANTHER" id="PTHR13117">
    <property type="entry name" value="ENDOPLASMIC RETICULUM MULTISPAN TRANSMEMBRANE PROTEIN-RELATED"/>
    <property type="match status" value="1"/>
</dbReference>
<keyword evidence="10" id="KW-0813">Transport</keyword>
<dbReference type="AlphaFoldDB" id="A0A1G4KHU4"/>
<evidence type="ECO:0000256" key="9">
    <source>
        <dbReference type="ARBA" id="ARBA00045912"/>
    </source>
</evidence>
<feature type="transmembrane region" description="Helical" evidence="10">
    <location>
        <begin position="99"/>
        <end position="120"/>
    </location>
</feature>
<dbReference type="GO" id="GO:0006488">
    <property type="term" value="P:dolichol-linked oligosaccharide biosynthetic process"/>
    <property type="evidence" value="ECO:0007669"/>
    <property type="project" value="InterPro"/>
</dbReference>
<evidence type="ECO:0000256" key="3">
    <source>
        <dbReference type="ARBA" id="ARBA00010288"/>
    </source>
</evidence>
<comment type="similarity">
    <text evidence="3 10">Belongs to the RFT1 family.</text>
</comment>
<dbReference type="EMBL" id="LT598468">
    <property type="protein sequence ID" value="SCV04042.1"/>
    <property type="molecule type" value="Genomic_DNA"/>
</dbReference>
<dbReference type="PANTHER" id="PTHR13117:SF5">
    <property type="entry name" value="PROTEIN RFT1 HOMOLOG"/>
    <property type="match status" value="1"/>
</dbReference>
<feature type="transmembrane region" description="Helical" evidence="10">
    <location>
        <begin position="354"/>
        <end position="379"/>
    </location>
</feature>
<sequence>MAKFDGDESFLIKSTKGAQLLMFNQIFTKAVTFLLNNLLIRYLSPRVFGINAFLEFLISTTLFFSREAIRLSTLRIKPVKSADGDEEGDELDSKTLQTVVNFASVSIAIGIPLSIALIAWQCSNLNEFFLSLPYFKAAILLVWLSIICELLSEPFFIVNQFILNYEVRSRFETIAVTLGCLMNFGIVWLHEKRFNGSGSTLHDSAKQEGIAIAAFATSKFTYSLALLCCYYYDYFCKFRPNGTFSVFPVKLQISSGTQAYYLQADILQHFRKVYFQLCFKHLLTEGDKLIINSMCSVEEQGIYSLLSNYGSLVTRLLFAPIEESLRLFLTRLLSVQSNKNLRLSMEVLINLTRFYLYLSLLICVFGPTNSSFLLQFLIGSKWSSTSVLDTIRIYCFYLPFLSINGIFEAFFQSVASGEQILKHSYAMMLFSGVFLSNCWVLISYFGMSLDGLILSNIINMVLRIAYCYWFINGFYKDLFLETSDRKSFLLNFKNLKVASFASICIALANFYFIGTVRNFKHLAINAVAALGLLCLILYKERQQIRALVQQKSFAEQKEF</sequence>